<dbReference type="Proteomes" id="UP001183202">
    <property type="component" value="Unassembled WGS sequence"/>
</dbReference>
<organism evidence="2 3">
    <name type="scientific">Pseudonocardia charpentierae</name>
    <dbReference type="NCBI Taxonomy" id="3075545"/>
    <lineage>
        <taxon>Bacteria</taxon>
        <taxon>Bacillati</taxon>
        <taxon>Actinomycetota</taxon>
        <taxon>Actinomycetes</taxon>
        <taxon>Pseudonocardiales</taxon>
        <taxon>Pseudonocardiaceae</taxon>
        <taxon>Pseudonocardia</taxon>
    </lineage>
</organism>
<name>A0ABU2NJW6_9PSEU</name>
<keyword evidence="3" id="KW-1185">Reference proteome</keyword>
<gene>
    <name evidence="2" type="ORF">RM445_31685</name>
</gene>
<proteinExistence type="predicted"/>
<evidence type="ECO:0000256" key="1">
    <source>
        <dbReference type="SAM" id="MobiDB-lite"/>
    </source>
</evidence>
<comment type="caution">
    <text evidence="2">The sequence shown here is derived from an EMBL/GenBank/DDBJ whole genome shotgun (WGS) entry which is preliminary data.</text>
</comment>
<evidence type="ECO:0000313" key="3">
    <source>
        <dbReference type="Proteomes" id="UP001183202"/>
    </source>
</evidence>
<evidence type="ECO:0000313" key="2">
    <source>
        <dbReference type="EMBL" id="MDT0354046.1"/>
    </source>
</evidence>
<feature type="region of interest" description="Disordered" evidence="1">
    <location>
        <begin position="151"/>
        <end position="187"/>
    </location>
</feature>
<sequence>MSRRKADRRGEDEFAAPATRRADATAPVRETQRLQMLQRQAGNAAVVSLVQGSGSILALQRSPDASPLTLPAKPKFTDTEYAKWRKAHPKHESRSGGGWEPDYLYKRYTPKWFASLGYEYGLRIGPFGNVQIDVWIDEKGKGREFRVIHWIDSSPAGPSGPNAPPGTKPDAKNRPLTPLEKGADLPDRIPPNADYEKLFGKAIGRKENIEAGFGSGTTVLYEDGSVVLFLDEGGTYVFRPVPGGRYVVYDPSGKRLSNVWELPDADIPDLDEEEE</sequence>
<protein>
    <submittedName>
        <fullName evidence="2">Uncharacterized protein</fullName>
    </submittedName>
</protein>
<reference evidence="3" key="1">
    <citation type="submission" date="2023-07" db="EMBL/GenBank/DDBJ databases">
        <title>30 novel species of actinomycetes from the DSMZ collection.</title>
        <authorList>
            <person name="Nouioui I."/>
        </authorList>
    </citation>
    <scope>NUCLEOTIDE SEQUENCE [LARGE SCALE GENOMIC DNA]</scope>
    <source>
        <strain evidence="3">DSM 45834</strain>
    </source>
</reference>
<dbReference type="EMBL" id="JAVREJ010000066">
    <property type="protein sequence ID" value="MDT0354046.1"/>
    <property type="molecule type" value="Genomic_DNA"/>
</dbReference>
<feature type="region of interest" description="Disordered" evidence="1">
    <location>
        <begin position="1"/>
        <end position="27"/>
    </location>
</feature>
<accession>A0ABU2NJW6</accession>
<feature type="compositionally biased region" description="Low complexity" evidence="1">
    <location>
        <begin position="15"/>
        <end position="27"/>
    </location>
</feature>